<dbReference type="HOGENOM" id="CLU_000022_2_2_6"/>
<dbReference type="InterPro" id="IPR036736">
    <property type="entry name" value="ACP-like_sf"/>
</dbReference>
<dbReference type="Pfam" id="PF13193">
    <property type="entry name" value="AMP-binding_C"/>
    <property type="match status" value="1"/>
</dbReference>
<dbReference type="FunFam" id="3.40.50.980:FF:000001">
    <property type="entry name" value="Non-ribosomal peptide synthetase"/>
    <property type="match status" value="1"/>
</dbReference>
<dbReference type="GO" id="GO:0005737">
    <property type="term" value="C:cytoplasm"/>
    <property type="evidence" value="ECO:0007669"/>
    <property type="project" value="TreeGrafter"/>
</dbReference>
<proteinExistence type="predicted"/>
<dbReference type="PANTHER" id="PTHR45527">
    <property type="entry name" value="NONRIBOSOMAL PEPTIDE SYNTHETASE"/>
    <property type="match status" value="1"/>
</dbReference>
<dbReference type="Gene3D" id="3.30.559.10">
    <property type="entry name" value="Chloramphenicol acetyltransferase-like domain"/>
    <property type="match status" value="2"/>
</dbReference>
<name>C5BK48_TERTT</name>
<dbReference type="GO" id="GO:0043041">
    <property type="term" value="P:amino acid activation for nonribosomal peptide biosynthetic process"/>
    <property type="evidence" value="ECO:0007669"/>
    <property type="project" value="TreeGrafter"/>
</dbReference>
<accession>C5BK48</accession>
<dbReference type="SUPFAM" id="SSF52777">
    <property type="entry name" value="CoA-dependent acyltransferases"/>
    <property type="match status" value="3"/>
</dbReference>
<keyword evidence="3" id="KW-1185">Reference proteome</keyword>
<dbReference type="InterPro" id="IPR025110">
    <property type="entry name" value="AMP-bd_C"/>
</dbReference>
<evidence type="ECO:0000313" key="3">
    <source>
        <dbReference type="Proteomes" id="UP000009080"/>
    </source>
</evidence>
<evidence type="ECO:0000259" key="1">
    <source>
        <dbReference type="PROSITE" id="PS50075"/>
    </source>
</evidence>
<dbReference type="PANTHER" id="PTHR45527:SF1">
    <property type="entry name" value="FATTY ACID SYNTHASE"/>
    <property type="match status" value="1"/>
</dbReference>
<dbReference type="Pfam" id="PF00668">
    <property type="entry name" value="Condensation"/>
    <property type="match status" value="2"/>
</dbReference>
<dbReference type="NCBIfam" id="TIGR01733">
    <property type="entry name" value="AA-adenyl-dom"/>
    <property type="match status" value="1"/>
</dbReference>
<organism evidence="2 3">
    <name type="scientific">Teredinibacter turnerae (strain ATCC 39867 / T7901)</name>
    <dbReference type="NCBI Taxonomy" id="377629"/>
    <lineage>
        <taxon>Bacteria</taxon>
        <taxon>Pseudomonadati</taxon>
        <taxon>Pseudomonadota</taxon>
        <taxon>Gammaproteobacteria</taxon>
        <taxon>Cellvibrionales</taxon>
        <taxon>Cellvibrionaceae</taxon>
        <taxon>Teredinibacter</taxon>
    </lineage>
</organism>
<sequence>MKQDDNWSASEHPLYGENKSERHLMDVGQEIKKNERYWKHYLLDIPDIHNLSLDGARTGKIKSQYASIQCSINKRLTRLINIACDHYNVNALIYLETVFSILIARFSSSKDIVVGARDVNKFDKINSEQSMGFIPLRSQFSSELTFEELLLDSQSSYLRSLSHIRIPLNSLLQVTETSDTLHAHPVFQVGISYVTVKEHDVSLNNSRGVQLSYDNDCLSLDILLTIYNKQDVLQCEWHFDAQLFNESTVKRKAESFLLLLEDSLLAPEKNVNKLNIIPDNDLRLLKKWNNTSKRASEHERCYVYELFEEQASLTPDNIAILDSFRCVSYRELNQRSNQLAHHLLAEGLGSGERIGIFIDQSFEYIVAILSALKTHCTYIPIDPKLPEERIRYLLSDAEIKYVLTTGSESLLPLTIQQCCRFSVDDRLYQQYPETNVDLEHNTGSEFPAYVIYTSGSTGLPKGVIVTHRSLLNLAFYKRATFGLNSSDCVIQFASVGFDAAVSEWLMALSIGARLSVISPGRKIDIDQFADHMANTGVTCATLPPIFLQTYPLERLKKLKTLIVAGEQFPPQLANSIREMLPEVRLFNAYGPTEGTVCSTCYKVESEMKKSVPIGKPIENVQCFVLNECSKMQPVGAFGELCIAGENLAAGYSNDTLTNDKFTIVTIQSTQILIYRTGDLVRWLPDGNLEYGGRIDDQIKIHGVRIEPREIEYQLSRHELIKDSCVVSRSMSKAEHARALVAYVVLNNQKTVFDNVLQDDIISFLKQRLPEYMVPAVITNIPRIPQTNNGKLDKQKLPDIFGEAITPNTDFQRLLYNIWKDTLGITGFSITDNFFALGGDSIKAQIFLIALNKHGYEIPLDEFYRKPTIEGCAGIYRAGGGLPDVYQECLRFKATNLQSKMLFQSLTSQHKAINIEQFALKIDSYNKHQLLATLEKLASIHSLLRATISIAKTGIYFSTENTAIIDCGFLPLSEKFDLDDAMSTDAELGFDVLKGRLVRVKVYWCKTHAYAIFSFHHAIIDGWCQSLFIQDFWRVYKGDDKTIPRLISYGDYVARMKSIAHNKEDGSKRFWKDHLSVFGASTVFAVDDRFSRKKSVEPRYITKLFRPDLVVRLNQLAKTHLVSLHSLFLYAWAKSLSDFEETDCVDFLQAVSIRPTTINAIDRLLGLCINLVPNQIKVGKKNSLVPAIKSIDQSTNKLVQYGYEDIEKIRQYAGLPAQYERKLWSLFVYQNFPSLPENICYTLVKSRWYSTQPFTIIVFPDELPRIEVSHNTNFIDENAADGLLEDYIETLEFMSNLLTLNK</sequence>
<dbReference type="InterPro" id="IPR023213">
    <property type="entry name" value="CAT-like_dom_sf"/>
</dbReference>
<dbReference type="Pfam" id="PF00501">
    <property type="entry name" value="AMP-binding"/>
    <property type="match status" value="1"/>
</dbReference>
<dbReference type="SUPFAM" id="SSF56801">
    <property type="entry name" value="Acetyl-CoA synthetase-like"/>
    <property type="match status" value="1"/>
</dbReference>
<dbReference type="GO" id="GO:0031177">
    <property type="term" value="F:phosphopantetheine binding"/>
    <property type="evidence" value="ECO:0007669"/>
    <property type="project" value="TreeGrafter"/>
</dbReference>
<dbReference type="KEGG" id="ttu:TERTU_2292"/>
<dbReference type="InterPro" id="IPR009081">
    <property type="entry name" value="PP-bd_ACP"/>
</dbReference>
<dbReference type="InterPro" id="IPR001242">
    <property type="entry name" value="Condensation_dom"/>
</dbReference>
<dbReference type="eggNOG" id="COG1020">
    <property type="taxonomic scope" value="Bacteria"/>
</dbReference>
<dbReference type="Gene3D" id="3.30.300.30">
    <property type="match status" value="1"/>
</dbReference>
<dbReference type="EMBL" id="CP001614">
    <property type="protein sequence ID" value="ACR10652.1"/>
    <property type="molecule type" value="Genomic_DNA"/>
</dbReference>
<dbReference type="PROSITE" id="PS00455">
    <property type="entry name" value="AMP_BINDING"/>
    <property type="match status" value="1"/>
</dbReference>
<dbReference type="GO" id="GO:0044550">
    <property type="term" value="P:secondary metabolite biosynthetic process"/>
    <property type="evidence" value="ECO:0007669"/>
    <property type="project" value="TreeGrafter"/>
</dbReference>
<dbReference type="STRING" id="377629.TERTU_2292"/>
<dbReference type="Gene3D" id="2.30.38.10">
    <property type="entry name" value="Luciferase, Domain 3"/>
    <property type="match status" value="1"/>
</dbReference>
<dbReference type="GO" id="GO:0003824">
    <property type="term" value="F:catalytic activity"/>
    <property type="evidence" value="ECO:0007669"/>
    <property type="project" value="InterPro"/>
</dbReference>
<dbReference type="InterPro" id="IPR000873">
    <property type="entry name" value="AMP-dep_synth/lig_dom"/>
</dbReference>
<dbReference type="SUPFAM" id="SSF47336">
    <property type="entry name" value="ACP-like"/>
    <property type="match status" value="1"/>
</dbReference>
<dbReference type="Proteomes" id="UP000009080">
    <property type="component" value="Chromosome"/>
</dbReference>
<dbReference type="Pfam" id="PF00550">
    <property type="entry name" value="PP-binding"/>
    <property type="match status" value="1"/>
</dbReference>
<dbReference type="PROSITE" id="PS50075">
    <property type="entry name" value="CARRIER"/>
    <property type="match status" value="1"/>
</dbReference>
<feature type="domain" description="Carrier" evidence="1">
    <location>
        <begin position="805"/>
        <end position="879"/>
    </location>
</feature>
<dbReference type="InterPro" id="IPR020845">
    <property type="entry name" value="AMP-binding_CS"/>
</dbReference>
<dbReference type="InterPro" id="IPR045851">
    <property type="entry name" value="AMP-bd_C_sf"/>
</dbReference>
<protein>
    <submittedName>
        <fullName evidence="2">Non-ribosomal peptide synthetase</fullName>
    </submittedName>
</protein>
<evidence type="ECO:0000313" key="2">
    <source>
        <dbReference type="EMBL" id="ACR10652.1"/>
    </source>
</evidence>
<reference evidence="2 3" key="1">
    <citation type="journal article" date="2009" name="PLoS ONE">
        <title>The complete genome of Teredinibacter turnerae T7901: an intracellular endosymbiont of marine wood-boring bivalves (shipworms).</title>
        <authorList>
            <person name="Yang J.C."/>
            <person name="Madupu R."/>
            <person name="Durkin A.S."/>
            <person name="Ekborg N.A."/>
            <person name="Pedamallu C.S."/>
            <person name="Hostetler J.B."/>
            <person name="Radune D."/>
            <person name="Toms B.S."/>
            <person name="Henrissat B."/>
            <person name="Coutinho P.M."/>
            <person name="Schwarz S."/>
            <person name="Field L."/>
            <person name="Trindade-Silva A.E."/>
            <person name="Soares C.A.G."/>
            <person name="Elshahawi S."/>
            <person name="Hanora A."/>
            <person name="Schmidt E.W."/>
            <person name="Haygood M.G."/>
            <person name="Posfai J."/>
            <person name="Benner J."/>
            <person name="Madinger C."/>
            <person name="Nove J."/>
            <person name="Anton B."/>
            <person name="Chaudhary K."/>
            <person name="Foster J."/>
            <person name="Holman A."/>
            <person name="Kumar S."/>
            <person name="Lessard P.A."/>
            <person name="Luyten Y.A."/>
            <person name="Slatko B."/>
            <person name="Wood N."/>
            <person name="Wu B."/>
            <person name="Teplitski M."/>
            <person name="Mougous J.D."/>
            <person name="Ward N."/>
            <person name="Eisen J.A."/>
            <person name="Badger J.H."/>
            <person name="Distel D.L."/>
        </authorList>
    </citation>
    <scope>NUCLEOTIDE SEQUENCE [LARGE SCALE GENOMIC DNA]</scope>
    <source>
        <strain evidence="3">ATCC 39867 / T7901</strain>
    </source>
</reference>
<dbReference type="CDD" id="cd05930">
    <property type="entry name" value="A_NRPS"/>
    <property type="match status" value="1"/>
</dbReference>
<dbReference type="InterPro" id="IPR010071">
    <property type="entry name" value="AA_adenyl_dom"/>
</dbReference>
<dbReference type="Gene3D" id="3.30.559.30">
    <property type="entry name" value="Nonribosomal peptide synthetase, condensation domain"/>
    <property type="match status" value="2"/>
</dbReference>
<dbReference type="OrthoDB" id="9761989at2"/>
<dbReference type="RefSeq" id="WP_012779324.1">
    <property type="nucleotide sequence ID" value="NC_012997.1"/>
</dbReference>
<dbReference type="Gene3D" id="1.10.1200.10">
    <property type="entry name" value="ACP-like"/>
    <property type="match status" value="1"/>
</dbReference>
<dbReference type="Gene3D" id="3.40.50.980">
    <property type="match status" value="2"/>
</dbReference>
<gene>
    <name evidence="2" type="ordered locus">TERTU_2292</name>
</gene>